<dbReference type="CDD" id="cd00293">
    <property type="entry name" value="USP-like"/>
    <property type="match status" value="1"/>
</dbReference>
<keyword evidence="5" id="KW-1003">Cell membrane</keyword>
<evidence type="ECO:0000256" key="3">
    <source>
        <dbReference type="ARBA" id="ARBA00010110"/>
    </source>
</evidence>
<dbReference type="InterPro" id="IPR006016">
    <property type="entry name" value="UspA"/>
</dbReference>
<dbReference type="Gene3D" id="3.40.50.620">
    <property type="entry name" value="HUPs"/>
    <property type="match status" value="1"/>
</dbReference>
<dbReference type="Gene3D" id="1.20.1530.20">
    <property type="match status" value="1"/>
</dbReference>
<dbReference type="InterPro" id="IPR038770">
    <property type="entry name" value="Na+/solute_symporter_sf"/>
</dbReference>
<evidence type="ECO:0000256" key="9">
    <source>
        <dbReference type="SAM" id="MobiDB-lite"/>
    </source>
</evidence>
<evidence type="ECO:0000256" key="10">
    <source>
        <dbReference type="SAM" id="Phobius"/>
    </source>
</evidence>
<dbReference type="KEGG" id="dwd:DSCW_42230"/>
<feature type="transmembrane region" description="Helical" evidence="10">
    <location>
        <begin position="234"/>
        <end position="254"/>
    </location>
</feature>
<feature type="transmembrane region" description="Helical" evidence="10">
    <location>
        <begin position="35"/>
        <end position="55"/>
    </location>
</feature>
<dbReference type="PANTHER" id="PTHR43057:SF1">
    <property type="entry name" value="ARSENICAL-RESISTANCE PROTEIN 3"/>
    <property type="match status" value="1"/>
</dbReference>
<dbReference type="GO" id="GO:0015104">
    <property type="term" value="F:antimonite transmembrane transporter activity"/>
    <property type="evidence" value="ECO:0007669"/>
    <property type="project" value="TreeGrafter"/>
</dbReference>
<dbReference type="GO" id="GO:0005886">
    <property type="term" value="C:plasma membrane"/>
    <property type="evidence" value="ECO:0007669"/>
    <property type="project" value="UniProtKB-SubCell"/>
</dbReference>
<protein>
    <recommendedName>
        <fullName evidence="11">UspA domain-containing protein</fullName>
    </recommendedName>
</protein>
<organism evidence="12 13">
    <name type="scientific">Desulfosarcina widdelii</name>
    <dbReference type="NCBI Taxonomy" id="947919"/>
    <lineage>
        <taxon>Bacteria</taxon>
        <taxon>Pseudomonadati</taxon>
        <taxon>Thermodesulfobacteriota</taxon>
        <taxon>Desulfobacteria</taxon>
        <taxon>Desulfobacterales</taxon>
        <taxon>Desulfosarcinaceae</taxon>
        <taxon>Desulfosarcina</taxon>
    </lineage>
</organism>
<dbReference type="AlphaFoldDB" id="A0A5K7Z4V8"/>
<sequence length="543" mass="59606">MLRVLSFLQKNLVWSIPISMSVGLLYGYLFDAGPLKQFIIPVTFVMVYPMMVTLNVKTIFKGQDYKLQLLTQLVNFVLIPLLAFYTGKLFFSGGPEKYGLWAVGLFLIGVLPTSGMTISWTGFAKGNKEAAIKMVVFGLVLGALAAPVYTKVFMGATIDVDMLHMFKQIALFVFVPLIAGLLTQTLFIKKVGRQTWNDRIKPKFPPFSALGVILIAFLAMSLKAKNIIANPQDILTILLPLALFYLVTYGLLSIAGRIFLKREDAIAMVFGVVMRDLSIALAIAMTAFGKQGLTIALLIALAYVVQIQSAAWYVRFVGKIFGEKAKEPKLQKVPETVATVTPLPKPLAPIGESMVPPIRNILYATDLSDTARHAVRYACSMGNGFGARVTVLHVIPDVLDALSLEAGVDLAEHMDKKVWKEFHTTGIQKAKEAIHRRIRETSRNVIKEIPHCPLNESNVLVKVGDPVRQIVSTAREGNFDLIVMGTHGHGKMEERIIGSTASDVIRTSRVPVMVVRLPAETAFETHSGKSKGDHRKGAVSQAG</sequence>
<comment type="subcellular location">
    <subcellularLocation>
        <location evidence="1">Cell membrane</location>
        <topology evidence="1">Multi-pass membrane protein</topology>
    </subcellularLocation>
</comment>
<dbReference type="GO" id="GO:0015297">
    <property type="term" value="F:antiporter activity"/>
    <property type="evidence" value="ECO:0007669"/>
    <property type="project" value="InterPro"/>
</dbReference>
<dbReference type="EMBL" id="AP021875">
    <property type="protein sequence ID" value="BBO76806.1"/>
    <property type="molecule type" value="Genomic_DNA"/>
</dbReference>
<comment type="similarity">
    <text evidence="3">Belongs to the arsenical resistance-3 (ACR3) (TC 2.A.59) family.</text>
</comment>
<dbReference type="GO" id="GO:0015105">
    <property type="term" value="F:arsenite transmembrane transporter activity"/>
    <property type="evidence" value="ECO:0007669"/>
    <property type="project" value="TreeGrafter"/>
</dbReference>
<feature type="transmembrane region" description="Helical" evidence="10">
    <location>
        <begin position="67"/>
        <end position="86"/>
    </location>
</feature>
<dbReference type="Proteomes" id="UP000427769">
    <property type="component" value="Chromosome"/>
</dbReference>
<dbReference type="Pfam" id="PF00582">
    <property type="entry name" value="Usp"/>
    <property type="match status" value="1"/>
</dbReference>
<dbReference type="InterPro" id="IPR004706">
    <property type="entry name" value="Arsenical-R_Acr3"/>
</dbReference>
<evidence type="ECO:0000259" key="11">
    <source>
        <dbReference type="Pfam" id="PF00582"/>
    </source>
</evidence>
<feature type="transmembrane region" description="Helical" evidence="10">
    <location>
        <begin position="98"/>
        <end position="118"/>
    </location>
</feature>
<dbReference type="InterPro" id="IPR006015">
    <property type="entry name" value="Universal_stress_UspA"/>
</dbReference>
<dbReference type="PRINTS" id="PR01438">
    <property type="entry name" value="UNVRSLSTRESS"/>
</dbReference>
<evidence type="ECO:0000256" key="4">
    <source>
        <dbReference type="ARBA" id="ARBA00022448"/>
    </source>
</evidence>
<evidence type="ECO:0000256" key="7">
    <source>
        <dbReference type="ARBA" id="ARBA00022989"/>
    </source>
</evidence>
<evidence type="ECO:0000256" key="2">
    <source>
        <dbReference type="ARBA" id="ARBA00008791"/>
    </source>
</evidence>
<keyword evidence="8 10" id="KW-0472">Membrane</keyword>
<evidence type="ECO:0000256" key="8">
    <source>
        <dbReference type="ARBA" id="ARBA00023136"/>
    </source>
</evidence>
<dbReference type="PANTHER" id="PTHR43057">
    <property type="entry name" value="ARSENITE EFFLUX TRANSPORTER"/>
    <property type="match status" value="1"/>
</dbReference>
<keyword evidence="6 10" id="KW-0812">Transmembrane</keyword>
<dbReference type="Pfam" id="PF01758">
    <property type="entry name" value="SBF"/>
    <property type="match status" value="1"/>
</dbReference>
<evidence type="ECO:0000313" key="13">
    <source>
        <dbReference type="Proteomes" id="UP000427769"/>
    </source>
</evidence>
<dbReference type="InterPro" id="IPR014729">
    <property type="entry name" value="Rossmann-like_a/b/a_fold"/>
</dbReference>
<dbReference type="OrthoDB" id="1551454at2"/>
<gene>
    <name evidence="12" type="ORF">DSCW_42230</name>
</gene>
<keyword evidence="7 10" id="KW-1133">Transmembrane helix</keyword>
<feature type="transmembrane region" description="Helical" evidence="10">
    <location>
        <begin position="12"/>
        <end position="29"/>
    </location>
</feature>
<keyword evidence="4" id="KW-0813">Transport</keyword>
<feature type="transmembrane region" description="Helical" evidence="10">
    <location>
        <begin position="266"/>
        <end position="288"/>
    </location>
</feature>
<feature type="transmembrane region" description="Helical" evidence="10">
    <location>
        <begin position="204"/>
        <end position="222"/>
    </location>
</feature>
<proteinExistence type="inferred from homology"/>
<keyword evidence="13" id="KW-1185">Reference proteome</keyword>
<comment type="similarity">
    <text evidence="2">Belongs to the universal stress protein A family.</text>
</comment>
<evidence type="ECO:0000313" key="12">
    <source>
        <dbReference type="EMBL" id="BBO76806.1"/>
    </source>
</evidence>
<feature type="region of interest" description="Disordered" evidence="9">
    <location>
        <begin position="524"/>
        <end position="543"/>
    </location>
</feature>
<evidence type="ECO:0000256" key="6">
    <source>
        <dbReference type="ARBA" id="ARBA00022692"/>
    </source>
</evidence>
<evidence type="ECO:0000256" key="1">
    <source>
        <dbReference type="ARBA" id="ARBA00004651"/>
    </source>
</evidence>
<accession>A0A5K7Z4V8</accession>
<feature type="transmembrane region" description="Helical" evidence="10">
    <location>
        <begin position="169"/>
        <end position="188"/>
    </location>
</feature>
<name>A0A5K7Z4V8_9BACT</name>
<feature type="domain" description="UspA" evidence="11">
    <location>
        <begin position="358"/>
        <end position="516"/>
    </location>
</feature>
<dbReference type="SUPFAM" id="SSF52402">
    <property type="entry name" value="Adenine nucleotide alpha hydrolases-like"/>
    <property type="match status" value="1"/>
</dbReference>
<feature type="transmembrane region" description="Helical" evidence="10">
    <location>
        <begin position="130"/>
        <end position="149"/>
    </location>
</feature>
<evidence type="ECO:0000256" key="5">
    <source>
        <dbReference type="ARBA" id="ARBA00022475"/>
    </source>
</evidence>
<dbReference type="InterPro" id="IPR002657">
    <property type="entry name" value="BilAc:Na_symport/Acr3"/>
</dbReference>
<reference evidence="12 13" key="1">
    <citation type="submission" date="2019-11" db="EMBL/GenBank/DDBJ databases">
        <title>Comparative genomics of hydrocarbon-degrading Desulfosarcina strains.</title>
        <authorList>
            <person name="Watanabe M."/>
            <person name="Kojima H."/>
            <person name="Fukui M."/>
        </authorList>
    </citation>
    <scope>NUCLEOTIDE SEQUENCE [LARGE SCALE GENOMIC DNA]</scope>
    <source>
        <strain evidence="12 13">PP31</strain>
    </source>
</reference>
<feature type="transmembrane region" description="Helical" evidence="10">
    <location>
        <begin position="294"/>
        <end position="314"/>
    </location>
</feature>
<dbReference type="RefSeq" id="WP_155305611.1">
    <property type="nucleotide sequence ID" value="NZ_AP021875.1"/>
</dbReference>